<dbReference type="GO" id="GO:0046872">
    <property type="term" value="F:metal ion binding"/>
    <property type="evidence" value="ECO:0007669"/>
    <property type="project" value="UniProtKB-KW"/>
</dbReference>
<evidence type="ECO:0000259" key="7">
    <source>
        <dbReference type="Pfam" id="PF00884"/>
    </source>
</evidence>
<evidence type="ECO:0000256" key="4">
    <source>
        <dbReference type="ARBA" id="ARBA00022801"/>
    </source>
</evidence>
<keyword evidence="5" id="KW-0106">Calcium</keyword>
<evidence type="ECO:0000256" key="3">
    <source>
        <dbReference type="ARBA" id="ARBA00022723"/>
    </source>
</evidence>
<dbReference type="PROSITE" id="PS00149">
    <property type="entry name" value="SULFATASE_2"/>
    <property type="match status" value="1"/>
</dbReference>
<evidence type="ECO:0000313" key="8">
    <source>
        <dbReference type="EMBL" id="RWR99101.1"/>
    </source>
</evidence>
<proteinExistence type="inferred from homology"/>
<evidence type="ECO:0000313" key="9">
    <source>
        <dbReference type="Proteomes" id="UP000285301"/>
    </source>
</evidence>
<keyword evidence="4" id="KW-0378">Hydrolase</keyword>
<evidence type="ECO:0000256" key="1">
    <source>
        <dbReference type="ARBA" id="ARBA00001913"/>
    </source>
</evidence>
<dbReference type="Gene3D" id="3.30.1120.10">
    <property type="match status" value="1"/>
</dbReference>
<keyword evidence="3" id="KW-0479">Metal-binding</keyword>
<name>A0A443Q7U7_9ACAR</name>
<dbReference type="Proteomes" id="UP000285301">
    <property type="component" value="Unassembled WGS sequence"/>
</dbReference>
<dbReference type="EMBL" id="NCKU01016891">
    <property type="protein sequence ID" value="RWR99101.1"/>
    <property type="molecule type" value="Genomic_DNA"/>
</dbReference>
<comment type="cofactor">
    <cofactor evidence="1">
        <name>Ca(2+)</name>
        <dbReference type="ChEBI" id="CHEBI:29108"/>
    </cofactor>
</comment>
<evidence type="ECO:0000256" key="6">
    <source>
        <dbReference type="ARBA" id="ARBA00023180"/>
    </source>
</evidence>
<protein>
    <submittedName>
        <fullName evidence="8">Arylsulfatase B-like protein</fullName>
    </submittedName>
</protein>
<feature type="non-terminal residue" evidence="8">
    <location>
        <position position="496"/>
    </location>
</feature>
<evidence type="ECO:0000256" key="2">
    <source>
        <dbReference type="ARBA" id="ARBA00008779"/>
    </source>
</evidence>
<dbReference type="GO" id="GO:0008484">
    <property type="term" value="F:sulfuric ester hydrolase activity"/>
    <property type="evidence" value="ECO:0007669"/>
    <property type="project" value="InterPro"/>
</dbReference>
<dbReference type="Pfam" id="PF00884">
    <property type="entry name" value="Sulfatase"/>
    <property type="match status" value="1"/>
</dbReference>
<gene>
    <name evidence="8" type="ORF">B4U79_11674</name>
</gene>
<dbReference type="PANTHER" id="PTHR10342:SF273">
    <property type="entry name" value="RE14504P"/>
    <property type="match status" value="1"/>
</dbReference>
<evidence type="ECO:0000256" key="5">
    <source>
        <dbReference type="ARBA" id="ARBA00022837"/>
    </source>
</evidence>
<feature type="domain" description="Sulfatase N-terminal" evidence="7">
    <location>
        <begin position="1"/>
        <end position="325"/>
    </location>
</feature>
<organism evidence="8 9">
    <name type="scientific">Dinothrombium tinctorium</name>
    <dbReference type="NCBI Taxonomy" id="1965070"/>
    <lineage>
        <taxon>Eukaryota</taxon>
        <taxon>Metazoa</taxon>
        <taxon>Ecdysozoa</taxon>
        <taxon>Arthropoda</taxon>
        <taxon>Chelicerata</taxon>
        <taxon>Arachnida</taxon>
        <taxon>Acari</taxon>
        <taxon>Acariformes</taxon>
        <taxon>Trombidiformes</taxon>
        <taxon>Prostigmata</taxon>
        <taxon>Anystina</taxon>
        <taxon>Parasitengona</taxon>
        <taxon>Trombidioidea</taxon>
        <taxon>Trombidiidae</taxon>
        <taxon>Dinothrombium</taxon>
    </lineage>
</organism>
<dbReference type="CDD" id="cd16029">
    <property type="entry name" value="4-S"/>
    <property type="match status" value="1"/>
</dbReference>
<dbReference type="InterPro" id="IPR017850">
    <property type="entry name" value="Alkaline_phosphatase_core_sf"/>
</dbReference>
<dbReference type="InterPro" id="IPR000917">
    <property type="entry name" value="Sulfatase_N"/>
</dbReference>
<dbReference type="OrthoDB" id="103349at2759"/>
<comment type="similarity">
    <text evidence="2">Belongs to the sulfatase family.</text>
</comment>
<keyword evidence="9" id="KW-1185">Reference proteome</keyword>
<dbReference type="Gene3D" id="3.40.720.10">
    <property type="entry name" value="Alkaline Phosphatase, subunit A"/>
    <property type="match status" value="1"/>
</dbReference>
<accession>A0A443Q7U7</accession>
<dbReference type="PROSITE" id="PS00523">
    <property type="entry name" value="SULFATASE_1"/>
    <property type="match status" value="1"/>
</dbReference>
<dbReference type="InterPro" id="IPR024607">
    <property type="entry name" value="Sulfatase_CS"/>
</dbReference>
<dbReference type="InterPro" id="IPR047115">
    <property type="entry name" value="ARSB"/>
</dbReference>
<dbReference type="AlphaFoldDB" id="A0A443Q7U7"/>
<comment type="caution">
    <text evidence="8">The sequence shown here is derived from an EMBL/GenBank/DDBJ whole genome shotgun (WGS) entry which is preliminary data.</text>
</comment>
<dbReference type="SUPFAM" id="SSF53649">
    <property type="entry name" value="Alkaline phosphatase-like"/>
    <property type="match status" value="1"/>
</dbReference>
<keyword evidence="6" id="KW-0325">Glycoprotein</keyword>
<dbReference type="STRING" id="1965070.A0A443Q7U7"/>
<dbReference type="PANTHER" id="PTHR10342">
    <property type="entry name" value="ARYLSULFATASE"/>
    <property type="match status" value="1"/>
</dbReference>
<feature type="non-terminal residue" evidence="8">
    <location>
        <position position="1"/>
    </location>
</feature>
<sequence length="496" mass="56321">PNVLIIVADDLGWDDVSFHGSKQIYTPNIDALASDGITFTNYYVSPLCTPSRSALLTGKHPIHIGTQHFVIAAASPWGTSLDVKMFPQYLKELGYKTHLVGKWHQGHHKKEFLPTYRGFDSHFGYRHGKGDYYDHSDLERYWGYDIWRDLKPVYKEYNNSYSTTIYKDEVKTLIKSYQNSSHPFFIMFSPMAVHAGGSYSSFQAPKEYVDRFPHIKDLHRRMFAGMLAALDDAIGEIFEELSKSEAIDNTIILFTSDNGGVPSGFSQETSAGSNWPLRGAKYTLWEGGVKGISFLWSKLLKKSGYIYENLIHIQDWLPTLYSAIGGSKSSLPSDLDGKDFWEALSNAKLEPVRSEILHNIDDKLGVYALRYKNYKIVYGTNYNGELDGWFKPAGSESEKNKFEYSGVVSEILKKYGAKLEPKQIKIKCGKKQSNAVVNCKPQACVFNIKSDPCEYNNIADKEVEMKKYLVQRVLWHNKTAIAPNNKPRDPKANPLY</sequence>
<reference evidence="8 9" key="1">
    <citation type="journal article" date="2018" name="Gigascience">
        <title>Genomes of trombidid mites reveal novel predicted allergens and laterally-transferred genes associated with secondary metabolism.</title>
        <authorList>
            <person name="Dong X."/>
            <person name="Chaisiri K."/>
            <person name="Xia D."/>
            <person name="Armstrong S.D."/>
            <person name="Fang Y."/>
            <person name="Donnelly M.J."/>
            <person name="Kadowaki T."/>
            <person name="McGarry J.W."/>
            <person name="Darby A.C."/>
            <person name="Makepeace B.L."/>
        </authorList>
    </citation>
    <scope>NUCLEOTIDE SEQUENCE [LARGE SCALE GENOMIC DNA]</scope>
    <source>
        <strain evidence="8">UoL-WK</strain>
    </source>
</reference>